<sequence length="256" mass="29448">MYSFSQFLDGTNADSNRDIVGLAIYYLHSYCEEDTVAVQDIQDLFSINELPMSETTVAAHFAELHEEGLITTVSQESLHTLYFLSRAGFRTFGRIAGEWGQYGVRGGRFIDTDRVDNEDYELLVTNINRSYRNAINDGTLVLTRKLFENLIIDVLRTEFGGVRINLYYNTSHRRFHGLGRLCSNFRGEISNLNHYSRQLDNDLVNRIEEFREQGNSQAHSVRIGVSDNDLEAMRDDATDLTEILWNLREEVRLANN</sequence>
<name>L9YJ21_9EURY</name>
<evidence type="ECO:0000313" key="2">
    <source>
        <dbReference type="Proteomes" id="UP000011618"/>
    </source>
</evidence>
<proteinExistence type="predicted"/>
<comment type="caution">
    <text evidence="1">The sequence shown here is derived from an EMBL/GenBank/DDBJ whole genome shotgun (WGS) entry which is preliminary data.</text>
</comment>
<reference evidence="1 2" key="1">
    <citation type="journal article" date="2014" name="PLoS Genet.">
        <title>Phylogenetically driven sequencing of extremely halophilic archaea reveals strategies for static and dynamic osmo-response.</title>
        <authorList>
            <person name="Becker E.A."/>
            <person name="Seitzer P.M."/>
            <person name="Tritt A."/>
            <person name="Larsen D."/>
            <person name="Krusor M."/>
            <person name="Yao A.I."/>
            <person name="Wu D."/>
            <person name="Madern D."/>
            <person name="Eisen J.A."/>
            <person name="Darling A.E."/>
            <person name="Facciotti M.T."/>
        </authorList>
    </citation>
    <scope>NUCLEOTIDE SEQUENCE [LARGE SCALE GENOMIC DNA]</scope>
    <source>
        <strain evidence="1 2">DSM 3751</strain>
    </source>
</reference>
<dbReference type="RefSeq" id="WP_006186948.1">
    <property type="nucleotide sequence ID" value="NZ_AOII01000095.1"/>
</dbReference>
<gene>
    <name evidence="1" type="ORF">C487_17035</name>
</gene>
<protein>
    <recommendedName>
        <fullName evidence="3">DUF4145 domain-containing protein</fullName>
    </recommendedName>
</protein>
<evidence type="ECO:0008006" key="3">
    <source>
        <dbReference type="Google" id="ProtNLM"/>
    </source>
</evidence>
<dbReference type="eggNOG" id="arCOG04362">
    <property type="taxonomic scope" value="Archaea"/>
</dbReference>
<dbReference type="Proteomes" id="UP000011618">
    <property type="component" value="Unassembled WGS sequence"/>
</dbReference>
<dbReference type="OrthoDB" id="176300at2157"/>
<evidence type="ECO:0000313" key="1">
    <source>
        <dbReference type="EMBL" id="ELY73482.1"/>
    </source>
</evidence>
<dbReference type="AlphaFoldDB" id="L9YJ21"/>
<organism evidence="1 2">
    <name type="scientific">Natrinema pallidum DSM 3751</name>
    <dbReference type="NCBI Taxonomy" id="1227495"/>
    <lineage>
        <taxon>Archaea</taxon>
        <taxon>Methanobacteriati</taxon>
        <taxon>Methanobacteriota</taxon>
        <taxon>Stenosarchaea group</taxon>
        <taxon>Halobacteria</taxon>
        <taxon>Halobacteriales</taxon>
        <taxon>Natrialbaceae</taxon>
        <taxon>Natrinema</taxon>
    </lineage>
</organism>
<accession>L9YJ21</accession>
<dbReference type="EMBL" id="AOII01000095">
    <property type="protein sequence ID" value="ELY73482.1"/>
    <property type="molecule type" value="Genomic_DNA"/>
</dbReference>